<keyword evidence="7" id="KW-1185">Reference proteome</keyword>
<keyword evidence="5" id="KW-0472">Membrane</keyword>
<evidence type="ECO:0000256" key="3">
    <source>
        <dbReference type="ARBA" id="ARBA00022692"/>
    </source>
</evidence>
<gene>
    <name evidence="6" type="primary">spoVB2</name>
    <name evidence="6" type="ORF">CACET_c14270</name>
</gene>
<reference evidence="6 7" key="1">
    <citation type="submission" date="2014-10" db="EMBL/GenBank/DDBJ databases">
        <title>Genome sequence of Clostridium aceticum DSM 1496.</title>
        <authorList>
            <person name="Poehlein A."/>
            <person name="Schiel-Bengelsdorf B."/>
            <person name="Gottschalk G."/>
            <person name="Duerre P."/>
            <person name="Daniel R."/>
        </authorList>
    </citation>
    <scope>NUCLEOTIDE SEQUENCE [LARGE SCALE GENOMIC DNA]</scope>
    <source>
        <strain evidence="6 7">DSM 1496</strain>
    </source>
</reference>
<dbReference type="KEGG" id="cace:CACET_c14270"/>
<keyword evidence="3" id="KW-0812">Transmembrane</keyword>
<proteinExistence type="predicted"/>
<dbReference type="PANTHER" id="PTHR30250:SF21">
    <property type="entry name" value="LIPID II FLIPPASE MURJ"/>
    <property type="match status" value="1"/>
</dbReference>
<evidence type="ECO:0000256" key="4">
    <source>
        <dbReference type="ARBA" id="ARBA00022989"/>
    </source>
</evidence>
<evidence type="ECO:0000313" key="7">
    <source>
        <dbReference type="Proteomes" id="UP000035704"/>
    </source>
</evidence>
<dbReference type="CDD" id="cd13124">
    <property type="entry name" value="MATE_SpoVB_like"/>
    <property type="match status" value="1"/>
</dbReference>
<name>A0A0D8IF26_9CLOT</name>
<keyword evidence="4" id="KW-1133">Transmembrane helix</keyword>
<dbReference type="Pfam" id="PF01943">
    <property type="entry name" value="Polysacc_synt"/>
    <property type="match status" value="1"/>
</dbReference>
<evidence type="ECO:0000313" key="6">
    <source>
        <dbReference type="EMBL" id="AKL94891.1"/>
    </source>
</evidence>
<keyword evidence="2" id="KW-1003">Cell membrane</keyword>
<sequence>MKKSSFIFGTILLALVNVVVRSLGFIYKIFLSRMIGATAIGLYQMVFPFLMVIITIPTAGIPIAVSKLVAKEKSVHNREGIYKVLFLSLLLGGLAALGLSVFVSLKIDFIVHKLLKNPTLYYPVLWTIPAIGIITFASILRGFFYGLKEIAPAATAQIIEQICRIAFVLSYLYYKTPSNPMAAATIAIIGISIGEIFGLLYLVFRFNFKKIATKSHFLKVYSDSSVEILNHLMYVAVPITLSRLIAVGMQTVNSILIPQRLQVAGYSSTAAIETFGKISGMAMPLLFLPFTVTTALVINIIPNISEQLAVNNFKDVEYKSSLALRITLLIAIPTTIVYVIFGNHLAELVYNHEDVGKYLSLISYGTVFLCMQHTLSGILHGMGKQVITTINYLLGMLLQLYCTYFLIPNPKYGIYGFFIGFLLSTFTIFALNLITLMKYIKIDLPLIQSILKPALASILMIISMVYSYKAFYIFSHSNGLSTIISSLVGASLYLILLLITKTFDLKHLIESIKD</sequence>
<evidence type="ECO:0000256" key="1">
    <source>
        <dbReference type="ARBA" id="ARBA00004651"/>
    </source>
</evidence>
<dbReference type="InterPro" id="IPR050833">
    <property type="entry name" value="Poly_Biosynth_Transport"/>
</dbReference>
<comment type="subcellular location">
    <subcellularLocation>
        <location evidence="1">Cell membrane</location>
        <topology evidence="1">Multi-pass membrane protein</topology>
    </subcellularLocation>
</comment>
<dbReference type="PATRIC" id="fig|84022.5.peg.2887"/>
<dbReference type="AlphaFoldDB" id="A0A0D8IF26"/>
<dbReference type="InterPro" id="IPR014249">
    <property type="entry name" value="Spore_V_B"/>
</dbReference>
<dbReference type="PIRSF" id="PIRSF038958">
    <property type="entry name" value="PG_synth_SpoVB"/>
    <property type="match status" value="1"/>
</dbReference>
<dbReference type="InterPro" id="IPR002797">
    <property type="entry name" value="Polysacc_synth"/>
</dbReference>
<dbReference type="PANTHER" id="PTHR30250">
    <property type="entry name" value="PST FAMILY PREDICTED COLANIC ACID TRANSPORTER"/>
    <property type="match status" value="1"/>
</dbReference>
<protein>
    <submittedName>
        <fullName evidence="6">Stage V sporulation protein B</fullName>
    </submittedName>
</protein>
<evidence type="ECO:0000256" key="2">
    <source>
        <dbReference type="ARBA" id="ARBA00022475"/>
    </source>
</evidence>
<dbReference type="GO" id="GO:0005886">
    <property type="term" value="C:plasma membrane"/>
    <property type="evidence" value="ECO:0007669"/>
    <property type="project" value="UniProtKB-SubCell"/>
</dbReference>
<dbReference type="Proteomes" id="UP000035704">
    <property type="component" value="Chromosome"/>
</dbReference>
<organism evidence="6 7">
    <name type="scientific">Clostridium aceticum</name>
    <dbReference type="NCBI Taxonomy" id="84022"/>
    <lineage>
        <taxon>Bacteria</taxon>
        <taxon>Bacillati</taxon>
        <taxon>Bacillota</taxon>
        <taxon>Clostridia</taxon>
        <taxon>Eubacteriales</taxon>
        <taxon>Clostridiaceae</taxon>
        <taxon>Clostridium</taxon>
    </lineage>
</organism>
<dbReference type="RefSeq" id="WP_044823666.1">
    <property type="nucleotide sequence ID" value="NZ_CP009687.1"/>
</dbReference>
<dbReference type="STRING" id="84022.CACET_c14270"/>
<dbReference type="NCBIfam" id="TIGR02900">
    <property type="entry name" value="spore_V_B"/>
    <property type="match status" value="1"/>
</dbReference>
<evidence type="ECO:0000256" key="5">
    <source>
        <dbReference type="ARBA" id="ARBA00023136"/>
    </source>
</evidence>
<dbReference type="EMBL" id="CP009687">
    <property type="protein sequence ID" value="AKL94891.1"/>
    <property type="molecule type" value="Genomic_DNA"/>
</dbReference>
<dbReference type="InterPro" id="IPR024923">
    <property type="entry name" value="PG_synth_SpoVB"/>
</dbReference>
<accession>A0A0D8IF26</accession>